<proteinExistence type="predicted"/>
<accession>A0A1X3DDH2</accession>
<dbReference type="RefSeq" id="WP_085365449.1">
    <property type="nucleotide sequence ID" value="NZ_MTBO01000006.1"/>
</dbReference>
<gene>
    <name evidence="2" type="ORF">BWD09_04085</name>
</gene>
<protein>
    <submittedName>
        <fullName evidence="2">Uncharacterized protein</fullName>
    </submittedName>
</protein>
<name>A0A1X3DDH2_9NEIS</name>
<evidence type="ECO:0000313" key="3">
    <source>
        <dbReference type="Proteomes" id="UP000193118"/>
    </source>
</evidence>
<dbReference type="AlphaFoldDB" id="A0A1X3DDH2"/>
<feature type="region of interest" description="Disordered" evidence="1">
    <location>
        <begin position="395"/>
        <end position="414"/>
    </location>
</feature>
<reference evidence="3" key="1">
    <citation type="submission" date="2017-01" db="EMBL/GenBank/DDBJ databases">
        <authorList>
            <person name="Wolfgang W.J."/>
            <person name="Cole J."/>
            <person name="Wroblewski D."/>
            <person name="Mcginnis J."/>
            <person name="Musser K.A."/>
        </authorList>
    </citation>
    <scope>NUCLEOTIDE SEQUENCE [LARGE SCALE GENOMIC DNA]</scope>
    <source>
        <strain evidence="3">DSM 19151</strain>
    </source>
</reference>
<keyword evidence="3" id="KW-1185">Reference proteome</keyword>
<evidence type="ECO:0000256" key="1">
    <source>
        <dbReference type="SAM" id="MobiDB-lite"/>
    </source>
</evidence>
<dbReference type="Proteomes" id="UP000193118">
    <property type="component" value="Unassembled WGS sequence"/>
</dbReference>
<organism evidence="2 3">
    <name type="scientific">Neisseria dentiae</name>
    <dbReference type="NCBI Taxonomy" id="194197"/>
    <lineage>
        <taxon>Bacteria</taxon>
        <taxon>Pseudomonadati</taxon>
        <taxon>Pseudomonadota</taxon>
        <taxon>Betaproteobacteria</taxon>
        <taxon>Neisseriales</taxon>
        <taxon>Neisseriaceae</taxon>
        <taxon>Neisseria</taxon>
    </lineage>
</organism>
<evidence type="ECO:0000313" key="2">
    <source>
        <dbReference type="EMBL" id="OSI17940.1"/>
    </source>
</evidence>
<dbReference type="STRING" id="194197.BWD09_04085"/>
<sequence>MGNLVFVTAHETRHSLDGLGAAFQQTKDSINKQAQQQGSRDYTDEVKAHVLRLRKAEARAEIDGFNAVVDMVRQTNPKPTLEQIYEKAPRHMHDFIDKKVNQLGINIYTLKPNLQLDKDMYLPMNAKNIEGMGKNFFDKTGYFAIDYPDNYASYAIKLAAYYEQKHHGKDSKIYLDMKELGKMGIDEASLKKAGVDFNGINTTPPKQAAPNQPAAPETADQLQARMDAMLDRINRSLEAYRQNDAEAIRAANAEMIAASPAAEKMLADHDTFTEALRQQQEQENRLYSLENMPERAQMLHSRIHEKFTAYVQEHNLPYTERGIQNSVAAITAEAYAKKLSDIDDLVVNNGRLSVKQEGRVVGSYAWVDADKAASTPERESFKETLLAEQNLAREAEQREMARQAEQSRGMGMSR</sequence>
<dbReference type="EMBL" id="MTBO01000006">
    <property type="protein sequence ID" value="OSI17940.1"/>
    <property type="molecule type" value="Genomic_DNA"/>
</dbReference>
<comment type="caution">
    <text evidence="2">The sequence shown here is derived from an EMBL/GenBank/DDBJ whole genome shotgun (WGS) entry which is preliminary data.</text>
</comment>